<dbReference type="AlphaFoldDB" id="A0A919V5N6"/>
<dbReference type="SUPFAM" id="SSF89796">
    <property type="entry name" value="CoA-transferase family III (CaiB/BaiF)"/>
    <property type="match status" value="1"/>
</dbReference>
<dbReference type="InterPro" id="IPR044855">
    <property type="entry name" value="CoA-Trfase_III_dom3_sf"/>
</dbReference>
<accession>A0A919V5N6</accession>
<comment type="caution">
    <text evidence="1">The sequence shown here is derived from an EMBL/GenBank/DDBJ whole genome shotgun (WGS) entry which is preliminary data.</text>
</comment>
<dbReference type="Gene3D" id="3.30.1540.10">
    <property type="entry name" value="formyl-coa transferase, domain 3"/>
    <property type="match status" value="1"/>
</dbReference>
<dbReference type="InterPro" id="IPR023606">
    <property type="entry name" value="CoA-Trfase_III_dom_1_sf"/>
</dbReference>
<keyword evidence="1" id="KW-0808">Transferase</keyword>
<gene>
    <name evidence="1" type="primary">mcr_1</name>
    <name evidence="1" type="ORF">Ssi02_19440</name>
</gene>
<protein>
    <submittedName>
        <fullName evidence="1">CoA transferase</fullName>
    </submittedName>
</protein>
<dbReference type="RefSeq" id="WP_204023735.1">
    <property type="nucleotide sequence ID" value="NZ_BOOW01000011.1"/>
</dbReference>
<name>A0A919V5N6_9ACTN</name>
<reference evidence="1" key="1">
    <citation type="submission" date="2021-01" db="EMBL/GenBank/DDBJ databases">
        <title>Whole genome shotgun sequence of Sinosporangium siamense NBRC 109515.</title>
        <authorList>
            <person name="Komaki H."/>
            <person name="Tamura T."/>
        </authorList>
    </citation>
    <scope>NUCLEOTIDE SEQUENCE</scope>
    <source>
        <strain evidence="1">NBRC 109515</strain>
    </source>
</reference>
<dbReference type="PANTHER" id="PTHR48228">
    <property type="entry name" value="SUCCINYL-COA--D-CITRAMALATE COA-TRANSFERASE"/>
    <property type="match status" value="1"/>
</dbReference>
<dbReference type="GO" id="GO:0016740">
    <property type="term" value="F:transferase activity"/>
    <property type="evidence" value="ECO:0007669"/>
    <property type="project" value="UniProtKB-KW"/>
</dbReference>
<dbReference type="InterPro" id="IPR003673">
    <property type="entry name" value="CoA-Trfase_fam_III"/>
</dbReference>
<evidence type="ECO:0000313" key="1">
    <source>
        <dbReference type="EMBL" id="GII91713.1"/>
    </source>
</evidence>
<dbReference type="EMBL" id="BOOW01000011">
    <property type="protein sequence ID" value="GII91713.1"/>
    <property type="molecule type" value="Genomic_DNA"/>
</dbReference>
<organism evidence="1 2">
    <name type="scientific">Sinosporangium siamense</name>
    <dbReference type="NCBI Taxonomy" id="1367973"/>
    <lineage>
        <taxon>Bacteria</taxon>
        <taxon>Bacillati</taxon>
        <taxon>Actinomycetota</taxon>
        <taxon>Actinomycetes</taxon>
        <taxon>Streptosporangiales</taxon>
        <taxon>Streptosporangiaceae</taxon>
        <taxon>Sinosporangium</taxon>
    </lineage>
</organism>
<keyword evidence="2" id="KW-1185">Reference proteome</keyword>
<dbReference type="Pfam" id="PF02515">
    <property type="entry name" value="CoA_transf_3"/>
    <property type="match status" value="1"/>
</dbReference>
<dbReference type="InterPro" id="IPR050509">
    <property type="entry name" value="CoA-transferase_III"/>
</dbReference>
<sequence>MSRPSTSARTGPLSGVRVLELAGLAPGPFAGMMLADHGAEVLRIDRVAAAGDTPRRDVMDRGKHTIGLDLKSPEGVTAFKRLAAHADAVIEVYRPGVAERLGIGPGDLHEINPGLVYGRMTGWGQDGPLAPTAGHDLNYIAISGVLSMLGREGEKPTAPLNILGDFAGGGLMLAHGIVLALFERTRTGRGRVVDAAMTEGSALLFAMFYQGPASAGWGARGTNLLDTGAPMYDTYTTKDGRHVAVAALEPKFYAELVGRMGLTGLPDRDDKAAWPALRARLTAAFATRTRAEWEEVFAGSDACVFPVLEMDEAPAHPHNRARGSFVDVDGIVQPVPAPRLLGVPDQDLSPATRLTDLASWGLPADEADRLRASGVLG</sequence>
<dbReference type="Proteomes" id="UP000606172">
    <property type="component" value="Unassembled WGS sequence"/>
</dbReference>
<dbReference type="PANTHER" id="PTHR48228:SF5">
    <property type="entry name" value="ALPHA-METHYLACYL-COA RACEMASE"/>
    <property type="match status" value="1"/>
</dbReference>
<dbReference type="Gene3D" id="3.40.50.10540">
    <property type="entry name" value="Crotonobetainyl-coa:carnitine coa-transferase, domain 1"/>
    <property type="match status" value="1"/>
</dbReference>
<evidence type="ECO:0000313" key="2">
    <source>
        <dbReference type="Proteomes" id="UP000606172"/>
    </source>
</evidence>
<proteinExistence type="predicted"/>